<reference evidence="7" key="2">
    <citation type="submission" date="2020-03" db="EMBL/GenBank/DDBJ databases">
        <title>Walnut 2.0.</title>
        <authorList>
            <person name="Marrano A."/>
            <person name="Britton M."/>
            <person name="Zimin A.V."/>
            <person name="Zaini P.A."/>
            <person name="Workman R."/>
            <person name="Puiu D."/>
            <person name="Bianco L."/>
            <person name="Allen B.J."/>
            <person name="Troggio M."/>
            <person name="Leslie C.A."/>
            <person name="Timp W."/>
            <person name="Dendekar A."/>
            <person name="Salzberg S.L."/>
            <person name="Neale D.B."/>
        </authorList>
    </citation>
    <scope>NUCLEOTIDE SEQUENCE</scope>
    <source>
        <tissue evidence="7">Leaves</tissue>
    </source>
</reference>
<evidence type="ECO:0000256" key="5">
    <source>
        <dbReference type="SAM" id="Phobius"/>
    </source>
</evidence>
<dbReference type="Pfam" id="PF03168">
    <property type="entry name" value="LEA_2"/>
    <property type="match status" value="1"/>
</dbReference>
<accession>A0A833UJ13</accession>
<feature type="non-terminal residue" evidence="7">
    <location>
        <position position="1"/>
    </location>
</feature>
<evidence type="ECO:0000256" key="4">
    <source>
        <dbReference type="ARBA" id="ARBA00023136"/>
    </source>
</evidence>
<dbReference type="Gramene" id="Jr12_17720_p1">
    <property type="protein sequence ID" value="cds.Jr12_17720_p1"/>
    <property type="gene ID" value="Jr12_17720"/>
</dbReference>
<name>A0A833UJ13_JUGRE</name>
<dbReference type="SUPFAM" id="SSF117070">
    <property type="entry name" value="LEA14-like"/>
    <property type="match status" value="1"/>
</dbReference>
<dbReference type="PANTHER" id="PTHR31234">
    <property type="entry name" value="LATE EMBRYOGENESIS ABUNDANT (LEA) HYDROXYPROLINE-RICH GLYCOPROTEIN FAMILY"/>
    <property type="match status" value="1"/>
</dbReference>
<keyword evidence="3 5" id="KW-1133">Transmembrane helix</keyword>
<evidence type="ECO:0000313" key="8">
    <source>
        <dbReference type="Proteomes" id="UP000619265"/>
    </source>
</evidence>
<dbReference type="AlphaFoldDB" id="A0A833UJ13"/>
<dbReference type="GO" id="GO:0098542">
    <property type="term" value="P:defense response to other organism"/>
    <property type="evidence" value="ECO:0007669"/>
    <property type="project" value="InterPro"/>
</dbReference>
<sequence length="301" mass="32932">SLSLSLISIPTKASSFKYSSLLRYPTLQPFSSPLSSLSLSQARTDTNMTDRVFPSSKPATNGTAPAANETFPATKSQVYGATRPAYRPQPHHRRRHSRSCWCSCCLWFTLTIIFLLLLVAITGAIFYVVYRPHRPSFSVTSLKVSYLNVTSSSTLNSKLDLNINAKNPNKKLVFIYNPVTISILSNDIDIGDGTVPSFVHGKKNTTLLKATITSSGRELDSESVATLKRGMKSNKGLPLKIKLETKVKAKMGGIKTPKIGIRVSCDGIKATVPSGKTAVTASTSNAKCKVDIRIKIWKWTF</sequence>
<keyword evidence="4 5" id="KW-0472">Membrane</keyword>
<dbReference type="InterPro" id="IPR004864">
    <property type="entry name" value="LEA_2"/>
</dbReference>
<proteinExistence type="predicted"/>
<feature type="transmembrane region" description="Helical" evidence="5">
    <location>
        <begin position="106"/>
        <end position="130"/>
    </location>
</feature>
<organism evidence="7 8">
    <name type="scientific">Juglans regia</name>
    <name type="common">English walnut</name>
    <dbReference type="NCBI Taxonomy" id="51240"/>
    <lineage>
        <taxon>Eukaryota</taxon>
        <taxon>Viridiplantae</taxon>
        <taxon>Streptophyta</taxon>
        <taxon>Embryophyta</taxon>
        <taxon>Tracheophyta</taxon>
        <taxon>Spermatophyta</taxon>
        <taxon>Magnoliopsida</taxon>
        <taxon>eudicotyledons</taxon>
        <taxon>Gunneridae</taxon>
        <taxon>Pentapetalae</taxon>
        <taxon>rosids</taxon>
        <taxon>fabids</taxon>
        <taxon>Fagales</taxon>
        <taxon>Juglandaceae</taxon>
        <taxon>Juglans</taxon>
    </lineage>
</organism>
<evidence type="ECO:0000256" key="1">
    <source>
        <dbReference type="ARBA" id="ARBA00004167"/>
    </source>
</evidence>
<protein>
    <recommendedName>
        <fullName evidence="6">Late embryogenesis abundant protein LEA-2 subgroup domain-containing protein</fullName>
    </recommendedName>
</protein>
<dbReference type="EMBL" id="LIHL02000012">
    <property type="protein sequence ID" value="KAF5453000.1"/>
    <property type="molecule type" value="Genomic_DNA"/>
</dbReference>
<comment type="caution">
    <text evidence="7">The sequence shown here is derived from an EMBL/GenBank/DDBJ whole genome shotgun (WGS) entry which is preliminary data.</text>
</comment>
<comment type="subcellular location">
    <subcellularLocation>
        <location evidence="1">Membrane</location>
        <topology evidence="1">Single-pass membrane protein</topology>
    </subcellularLocation>
</comment>
<reference evidence="7" key="1">
    <citation type="submission" date="2015-10" db="EMBL/GenBank/DDBJ databases">
        <authorList>
            <person name="Martinez-Garcia P.J."/>
            <person name="Crepeau M.W."/>
            <person name="Puiu D."/>
            <person name="Gonzalez-Ibeas D."/>
            <person name="Whalen J."/>
            <person name="Stevens K."/>
            <person name="Paul R."/>
            <person name="Butterfield T."/>
            <person name="Britton M."/>
            <person name="Reagan R."/>
            <person name="Chakraborty S."/>
            <person name="Walawage S.L."/>
            <person name="Vasquez-Gross H.A."/>
            <person name="Cardeno C."/>
            <person name="Famula R."/>
            <person name="Pratt K."/>
            <person name="Kuruganti S."/>
            <person name="Aradhya M.K."/>
            <person name="Leslie C.A."/>
            <person name="Dandekar A.M."/>
            <person name="Salzberg S.L."/>
            <person name="Wegrzyn J.L."/>
            <person name="Langley C.H."/>
            <person name="Neale D.B."/>
        </authorList>
    </citation>
    <scope>NUCLEOTIDE SEQUENCE</scope>
    <source>
        <tissue evidence="7">Leaves</tissue>
    </source>
</reference>
<gene>
    <name evidence="7" type="ORF">F2P56_027948</name>
</gene>
<dbReference type="InterPro" id="IPR044839">
    <property type="entry name" value="NDR1-like"/>
</dbReference>
<dbReference type="GO" id="GO:0016020">
    <property type="term" value="C:membrane"/>
    <property type="evidence" value="ECO:0007669"/>
    <property type="project" value="UniProtKB-SubCell"/>
</dbReference>
<feature type="domain" description="Late embryogenesis abundant protein LEA-2 subgroup" evidence="6">
    <location>
        <begin position="163"/>
        <end position="265"/>
    </location>
</feature>
<dbReference type="PANTHER" id="PTHR31234:SF2">
    <property type="entry name" value="OS05G0199100 PROTEIN"/>
    <property type="match status" value="1"/>
</dbReference>
<keyword evidence="2 5" id="KW-0812">Transmembrane</keyword>
<evidence type="ECO:0000259" key="6">
    <source>
        <dbReference type="Pfam" id="PF03168"/>
    </source>
</evidence>
<evidence type="ECO:0000256" key="2">
    <source>
        <dbReference type="ARBA" id="ARBA00022692"/>
    </source>
</evidence>
<dbReference type="Proteomes" id="UP000619265">
    <property type="component" value="Unassembled WGS sequence"/>
</dbReference>
<dbReference type="Gene3D" id="2.60.40.1820">
    <property type="match status" value="1"/>
</dbReference>
<evidence type="ECO:0000313" key="7">
    <source>
        <dbReference type="EMBL" id="KAF5453000.1"/>
    </source>
</evidence>
<evidence type="ECO:0000256" key="3">
    <source>
        <dbReference type="ARBA" id="ARBA00022989"/>
    </source>
</evidence>